<evidence type="ECO:0000313" key="2">
    <source>
        <dbReference type="Proteomes" id="UP000789405"/>
    </source>
</evidence>
<reference evidence="1" key="1">
    <citation type="submission" date="2021-06" db="EMBL/GenBank/DDBJ databases">
        <authorList>
            <person name="Kallberg Y."/>
            <person name="Tangrot J."/>
            <person name="Rosling A."/>
        </authorList>
    </citation>
    <scope>NUCLEOTIDE SEQUENCE</scope>
    <source>
        <strain evidence="1">MA453B</strain>
    </source>
</reference>
<sequence length="50" mass="5926">MQIDQRPTLQQIQFQVPNVKIYIHLCVRVWDSCGLPLKLQQCNWITVSSR</sequence>
<dbReference type="Proteomes" id="UP000789405">
    <property type="component" value="Unassembled WGS sequence"/>
</dbReference>
<name>A0A9N9F569_9GLOM</name>
<protein>
    <submittedName>
        <fullName evidence="1">12306_t:CDS:1</fullName>
    </submittedName>
</protein>
<evidence type="ECO:0000313" key="1">
    <source>
        <dbReference type="EMBL" id="CAG8510479.1"/>
    </source>
</evidence>
<accession>A0A9N9F569</accession>
<dbReference type="EMBL" id="CAJVPY010001175">
    <property type="protein sequence ID" value="CAG8510479.1"/>
    <property type="molecule type" value="Genomic_DNA"/>
</dbReference>
<keyword evidence="2" id="KW-1185">Reference proteome</keyword>
<gene>
    <name evidence="1" type="ORF">DERYTH_LOCUS3360</name>
</gene>
<organism evidence="1 2">
    <name type="scientific">Dentiscutata erythropus</name>
    <dbReference type="NCBI Taxonomy" id="1348616"/>
    <lineage>
        <taxon>Eukaryota</taxon>
        <taxon>Fungi</taxon>
        <taxon>Fungi incertae sedis</taxon>
        <taxon>Mucoromycota</taxon>
        <taxon>Glomeromycotina</taxon>
        <taxon>Glomeromycetes</taxon>
        <taxon>Diversisporales</taxon>
        <taxon>Gigasporaceae</taxon>
        <taxon>Dentiscutata</taxon>
    </lineage>
</organism>
<proteinExistence type="predicted"/>
<comment type="caution">
    <text evidence="1">The sequence shown here is derived from an EMBL/GenBank/DDBJ whole genome shotgun (WGS) entry which is preliminary data.</text>
</comment>
<dbReference type="AlphaFoldDB" id="A0A9N9F569"/>